<dbReference type="Pfam" id="PF02954">
    <property type="entry name" value="HTH_8"/>
    <property type="match status" value="1"/>
</dbReference>
<dbReference type="SUPFAM" id="SSF52540">
    <property type="entry name" value="P-loop containing nucleoside triphosphate hydrolases"/>
    <property type="match status" value="1"/>
</dbReference>
<dbReference type="CDD" id="cd00009">
    <property type="entry name" value="AAA"/>
    <property type="match status" value="1"/>
</dbReference>
<dbReference type="Gene3D" id="3.40.50.10660">
    <property type="entry name" value="PrpR receptor domain-like"/>
    <property type="match status" value="1"/>
</dbReference>
<keyword evidence="2" id="KW-0067">ATP-binding</keyword>
<protein>
    <submittedName>
        <fullName evidence="7">Sigma 54-interacting transcriptional regulator</fullName>
    </submittedName>
</protein>
<dbReference type="Gene3D" id="1.10.8.60">
    <property type="match status" value="1"/>
</dbReference>
<feature type="domain" description="Sigma-54 factor interaction" evidence="6">
    <location>
        <begin position="318"/>
        <end position="550"/>
    </location>
</feature>
<gene>
    <name evidence="7" type="ORF">NZD89_19785</name>
</gene>
<evidence type="ECO:0000259" key="6">
    <source>
        <dbReference type="PROSITE" id="PS50045"/>
    </source>
</evidence>
<evidence type="ECO:0000256" key="4">
    <source>
        <dbReference type="ARBA" id="ARBA00023125"/>
    </source>
</evidence>
<dbReference type="Gene3D" id="3.40.50.2300">
    <property type="match status" value="1"/>
</dbReference>
<accession>A0ABY6ZDE2</accession>
<dbReference type="PRINTS" id="PR01590">
    <property type="entry name" value="HTHFIS"/>
</dbReference>
<organism evidence="7 8">
    <name type="scientific">Alicyclobacillus fastidiosus</name>
    <dbReference type="NCBI Taxonomy" id="392011"/>
    <lineage>
        <taxon>Bacteria</taxon>
        <taxon>Bacillati</taxon>
        <taxon>Bacillota</taxon>
        <taxon>Bacilli</taxon>
        <taxon>Bacillales</taxon>
        <taxon>Alicyclobacillaceae</taxon>
        <taxon>Alicyclobacillus</taxon>
    </lineage>
</organism>
<evidence type="ECO:0000313" key="7">
    <source>
        <dbReference type="EMBL" id="WAH40537.1"/>
    </source>
</evidence>
<dbReference type="PROSITE" id="PS00688">
    <property type="entry name" value="SIGMA54_INTERACT_3"/>
    <property type="match status" value="1"/>
</dbReference>
<dbReference type="Gene3D" id="1.10.10.60">
    <property type="entry name" value="Homeodomain-like"/>
    <property type="match status" value="1"/>
</dbReference>
<keyword evidence="3" id="KW-0805">Transcription regulation</keyword>
<evidence type="ECO:0000256" key="3">
    <source>
        <dbReference type="ARBA" id="ARBA00023015"/>
    </source>
</evidence>
<dbReference type="InterPro" id="IPR003593">
    <property type="entry name" value="AAA+_ATPase"/>
</dbReference>
<name>A0ABY6ZDE2_9BACL</name>
<evidence type="ECO:0000256" key="1">
    <source>
        <dbReference type="ARBA" id="ARBA00022741"/>
    </source>
</evidence>
<evidence type="ECO:0000256" key="5">
    <source>
        <dbReference type="ARBA" id="ARBA00023163"/>
    </source>
</evidence>
<dbReference type="SUPFAM" id="SSF46689">
    <property type="entry name" value="Homeodomain-like"/>
    <property type="match status" value="1"/>
</dbReference>
<reference evidence="7" key="1">
    <citation type="submission" date="2022-08" db="EMBL/GenBank/DDBJ databases">
        <title>Alicyclobacillus fastidiosus DSM 17978, complete genome.</title>
        <authorList>
            <person name="Wang Q."/>
            <person name="Cai R."/>
            <person name="Wang Z."/>
        </authorList>
    </citation>
    <scope>NUCLEOTIDE SEQUENCE</scope>
    <source>
        <strain evidence="7">DSM 17978</strain>
    </source>
</reference>
<dbReference type="InterPro" id="IPR058031">
    <property type="entry name" value="AAA_lid_NorR"/>
</dbReference>
<dbReference type="InterPro" id="IPR010524">
    <property type="entry name" value="Sig_transdc_resp-reg_PrpR_N"/>
</dbReference>
<dbReference type="PROSITE" id="PS50045">
    <property type="entry name" value="SIGMA54_INTERACT_4"/>
    <property type="match status" value="1"/>
</dbReference>
<keyword evidence="1" id="KW-0547">Nucleotide-binding</keyword>
<dbReference type="InterPro" id="IPR025943">
    <property type="entry name" value="Sigma_54_int_dom_ATP-bd_2"/>
</dbReference>
<dbReference type="InterPro" id="IPR027417">
    <property type="entry name" value="P-loop_NTPase"/>
</dbReference>
<dbReference type="PANTHER" id="PTHR32071">
    <property type="entry name" value="TRANSCRIPTIONAL REGULATORY PROTEIN"/>
    <property type="match status" value="1"/>
</dbReference>
<dbReference type="PROSITE" id="PS00675">
    <property type="entry name" value="SIGMA54_INTERACT_1"/>
    <property type="match status" value="1"/>
</dbReference>
<dbReference type="Pfam" id="PF00158">
    <property type="entry name" value="Sigma54_activat"/>
    <property type="match status" value="1"/>
</dbReference>
<keyword evidence="5" id="KW-0804">Transcription</keyword>
<proteinExistence type="predicted"/>
<dbReference type="Proteomes" id="UP001164761">
    <property type="component" value="Chromosome"/>
</dbReference>
<dbReference type="PANTHER" id="PTHR32071:SF57">
    <property type="entry name" value="C4-DICARBOXYLATE TRANSPORT TRANSCRIPTIONAL REGULATORY PROTEIN DCTD"/>
    <property type="match status" value="1"/>
</dbReference>
<dbReference type="InterPro" id="IPR025944">
    <property type="entry name" value="Sigma_54_int_dom_CS"/>
</dbReference>
<dbReference type="PROSITE" id="PS00676">
    <property type="entry name" value="SIGMA54_INTERACT_2"/>
    <property type="match status" value="1"/>
</dbReference>
<keyword evidence="8" id="KW-1185">Reference proteome</keyword>
<dbReference type="SMART" id="SM00382">
    <property type="entry name" value="AAA"/>
    <property type="match status" value="1"/>
</dbReference>
<dbReference type="InterPro" id="IPR002078">
    <property type="entry name" value="Sigma_54_int"/>
</dbReference>
<dbReference type="Pfam" id="PF06506">
    <property type="entry name" value="PrpR_N"/>
    <property type="match status" value="1"/>
</dbReference>
<keyword evidence="4" id="KW-0238">DNA-binding</keyword>
<dbReference type="InterPro" id="IPR009057">
    <property type="entry name" value="Homeodomain-like_sf"/>
</dbReference>
<dbReference type="Gene3D" id="3.40.50.300">
    <property type="entry name" value="P-loop containing nucleotide triphosphate hydrolases"/>
    <property type="match status" value="1"/>
</dbReference>
<dbReference type="RefSeq" id="WP_268004436.1">
    <property type="nucleotide sequence ID" value="NZ_CP104067.1"/>
</dbReference>
<dbReference type="Pfam" id="PF25601">
    <property type="entry name" value="AAA_lid_14"/>
    <property type="match status" value="1"/>
</dbReference>
<evidence type="ECO:0000313" key="8">
    <source>
        <dbReference type="Proteomes" id="UP001164761"/>
    </source>
</evidence>
<sequence>MLKIVLIAPYQNMVHDAQEVCRAYGEQIEILTGRMGQGVELARKSVLEDAGVLISRGGTFLSIANEIAIPAVEVAVTPYDVLRALQKARNMGTKFAIVGFENVIGSVREWGALLNVPVVPVDVEQTDSAKEIMAKIREVIHQEQVDCILGDASVIDIVRDMGIFGVLIESGKASIWAAIQEAKRILLARLSERETHATLRGALDQAAQGLILIQNEQVQFANRFVLDLIGRDSCVSVPIESCLPESVCEFIRAGDGTRTTDVVQVVGQLWTIERIALPGKGEYFVTLQRVEDIESLERRVRQKKSLDGHEAVYTFADLWGSSSRMQRMKHTAQQFALTDSSVLIVGETGTGKEVIAQSIHNGSSRSNAPFVAVNCAALPDQLLESELFGYEEGAFTGARRGGKAGLFELAHGGTIFLDEIGETASHVQQRLLRVLEERRVMRIGGEKVIPIDVRVIAATNKPLWSLVTQGKFRQDLFFRLDVLRINTVPLREVPEDIPVLFEGLLKQIWYQRKGVGTPPRPVPEIYRMLCAYHWPGNVRELRNMVDYLIATLTSGVVNREAVADWFYNKSLPDPDVYAEGSTREREEVQRRYVGSLEEVQRQLIVDTLFQCHGDVQRTADRLGISRTTLWRKMKQWNLG</sequence>
<dbReference type="InterPro" id="IPR025662">
    <property type="entry name" value="Sigma_54_int_dom_ATP-bd_1"/>
</dbReference>
<dbReference type="EMBL" id="CP104067">
    <property type="protein sequence ID" value="WAH40537.1"/>
    <property type="molecule type" value="Genomic_DNA"/>
</dbReference>
<dbReference type="SUPFAM" id="SSF159800">
    <property type="entry name" value="PrpR receptor domain-like"/>
    <property type="match status" value="1"/>
</dbReference>
<dbReference type="InterPro" id="IPR002197">
    <property type="entry name" value="HTH_Fis"/>
</dbReference>
<evidence type="ECO:0000256" key="2">
    <source>
        <dbReference type="ARBA" id="ARBA00022840"/>
    </source>
</evidence>